<evidence type="ECO:0000313" key="5">
    <source>
        <dbReference type="Proteomes" id="UP000005090"/>
    </source>
</evidence>
<keyword evidence="2" id="KW-1134">Transmembrane beta strand</keyword>
<dbReference type="Proteomes" id="UP000005090">
    <property type="component" value="Chromosome"/>
</dbReference>
<dbReference type="EMBL" id="CM001475">
    <property type="protein sequence ID" value="EIC30428.1"/>
    <property type="molecule type" value="Genomic_DNA"/>
</dbReference>
<feature type="coiled-coil region" evidence="3">
    <location>
        <begin position="240"/>
        <end position="274"/>
    </location>
</feature>
<gene>
    <name evidence="4" type="ORF">Metal_2727</name>
</gene>
<dbReference type="HOGENOM" id="CLU_012817_13_1_6"/>
<dbReference type="eggNOG" id="COG1538">
    <property type="taxonomic scope" value="Bacteria"/>
</dbReference>
<dbReference type="SUPFAM" id="SSF56954">
    <property type="entry name" value="Outer membrane efflux proteins (OEP)"/>
    <property type="match status" value="1"/>
</dbReference>
<dbReference type="GO" id="GO:0015562">
    <property type="term" value="F:efflux transmembrane transporter activity"/>
    <property type="evidence" value="ECO:0007669"/>
    <property type="project" value="InterPro"/>
</dbReference>
<keyword evidence="2" id="KW-0564">Palmitate</keyword>
<evidence type="ECO:0000256" key="3">
    <source>
        <dbReference type="SAM" id="Coils"/>
    </source>
</evidence>
<proteinExistence type="inferred from homology"/>
<dbReference type="PANTHER" id="PTHR30203">
    <property type="entry name" value="OUTER MEMBRANE CATION EFFLUX PROTEIN"/>
    <property type="match status" value="1"/>
</dbReference>
<dbReference type="PANTHER" id="PTHR30203:SF32">
    <property type="entry name" value="CATION EFFLUX SYSTEM PROTEIN CUSC"/>
    <property type="match status" value="1"/>
</dbReference>
<comment type="subcellular location">
    <subcellularLocation>
        <location evidence="2">Cell outer membrane</location>
        <topology evidence="2">Lipid-anchor</topology>
    </subcellularLocation>
</comment>
<dbReference type="InterPro" id="IPR003423">
    <property type="entry name" value="OMP_efflux"/>
</dbReference>
<name>H8GKD7_METAL</name>
<evidence type="ECO:0000313" key="4">
    <source>
        <dbReference type="EMBL" id="EIC30428.1"/>
    </source>
</evidence>
<organism evidence="4 5">
    <name type="scientific">Methylomicrobium album BG8</name>
    <dbReference type="NCBI Taxonomy" id="686340"/>
    <lineage>
        <taxon>Bacteria</taxon>
        <taxon>Pseudomonadati</taxon>
        <taxon>Pseudomonadota</taxon>
        <taxon>Gammaproteobacteria</taxon>
        <taxon>Methylococcales</taxon>
        <taxon>Methylococcaceae</taxon>
        <taxon>Methylomicrobium</taxon>
    </lineage>
</organism>
<comment type="similarity">
    <text evidence="1 2">Belongs to the outer membrane factor (OMF) (TC 1.B.17) family.</text>
</comment>
<dbReference type="InterPro" id="IPR010131">
    <property type="entry name" value="MdtP/NodT-like"/>
</dbReference>
<evidence type="ECO:0000256" key="1">
    <source>
        <dbReference type="ARBA" id="ARBA00007613"/>
    </source>
</evidence>
<keyword evidence="5" id="KW-1185">Reference proteome</keyword>
<dbReference type="GO" id="GO:0009279">
    <property type="term" value="C:cell outer membrane"/>
    <property type="evidence" value="ECO:0007669"/>
    <property type="project" value="UniProtKB-SubCell"/>
</dbReference>
<sequence length="483" mass="53233">MKTGNETKPILLLIFTMILEKEVARRERRLHRLKSALAALCGLLLPGCMTPPERERLASLPPLPAQWSAERQRQGAASNHWLETFADPRLTQAVNAALAGNFDLRAAAARIEAARAQMRIDGAGRWPQLAFQTGYGRDDPGRGVPETGAFEAFFDLSWELDVWGRIRAAQLASGQEAEAAVSDWQAARLSLAARTAQNFIELTEAHAQVRVAEQSMHDRRTLVELLRGRFQRGLTHALDLRLALTDLANAEAQLAEQRTRVQNLTRALQVLLGRYPDGHFAVGEALPALPKAVPAGMPSALVERRPDLNAAFERLCAVDKRLESARKALLPRFALTASGGAGSAALSELIDPRAAAWHLALGLVQPIFTGGRLRGEIQLQQARVEELLNGYRSAALNAFREVEQTLAAEDRLREQEQALEEAVRQTDASRKLAIYSYQHGLIEILTLLDSYRSTLNAQSAHLTARRQLLNNRIDLYLALGGGF</sequence>
<feature type="coiled-coil region" evidence="3">
    <location>
        <begin position="402"/>
        <end position="432"/>
    </location>
</feature>
<dbReference type="Pfam" id="PF02321">
    <property type="entry name" value="OEP"/>
    <property type="match status" value="2"/>
</dbReference>
<keyword evidence="2 4" id="KW-0449">Lipoprotein</keyword>
<accession>H8GKD7</accession>
<dbReference type="Gene3D" id="1.20.1600.10">
    <property type="entry name" value="Outer membrane efflux proteins (OEP)"/>
    <property type="match status" value="1"/>
</dbReference>
<reference evidence="4 5" key="1">
    <citation type="journal article" date="2013" name="Genome Announc.">
        <title>Genome Sequence of the Obligate Gammaproteobacterial Methanotroph Methylomicrobium album Strain BG8.</title>
        <authorList>
            <person name="Kits K.D."/>
            <person name="Kalyuzhnaya M.G."/>
            <person name="Klotz M.G."/>
            <person name="Jetten M.S."/>
            <person name="Op den Camp H.J."/>
            <person name="Vuilleumier S."/>
            <person name="Bringel F."/>
            <person name="Dispirito A.A."/>
            <person name="Murrell J.C."/>
            <person name="Bruce D."/>
            <person name="Cheng J.F."/>
            <person name="Copeland A."/>
            <person name="Goodwin L."/>
            <person name="Hauser L."/>
            <person name="Lajus A."/>
            <person name="Land M.L."/>
            <person name="Lapidus A."/>
            <person name="Lucas S."/>
            <person name="Medigue C."/>
            <person name="Pitluck S."/>
            <person name="Woyke T."/>
            <person name="Zeytun A."/>
            <person name="Stein L.Y."/>
        </authorList>
    </citation>
    <scope>NUCLEOTIDE SEQUENCE [LARGE SCALE GENOMIC DNA]</scope>
    <source>
        <strain evidence="4 5">BG8</strain>
    </source>
</reference>
<keyword evidence="2" id="KW-0812">Transmembrane</keyword>
<dbReference type="Gene3D" id="2.20.200.10">
    <property type="entry name" value="Outer membrane efflux proteins (OEP)"/>
    <property type="match status" value="1"/>
</dbReference>
<dbReference type="AlphaFoldDB" id="H8GKD7"/>
<evidence type="ECO:0000256" key="2">
    <source>
        <dbReference type="RuleBase" id="RU362097"/>
    </source>
</evidence>
<dbReference type="STRING" id="686340.Metal_2727"/>
<keyword evidence="3" id="KW-0175">Coiled coil</keyword>
<keyword evidence="2" id="KW-0472">Membrane</keyword>
<protein>
    <submittedName>
        <fullName evidence="4">Efflux transporter, outer membrane factor lipoprotein, NodT family</fullName>
    </submittedName>
</protein>
<dbReference type="NCBIfam" id="TIGR01845">
    <property type="entry name" value="outer_NodT"/>
    <property type="match status" value="1"/>
</dbReference>